<evidence type="ECO:0000313" key="1">
    <source>
        <dbReference type="EMBL" id="NGO63653.1"/>
    </source>
</evidence>
<keyword evidence="1" id="KW-0808">Transferase</keyword>
<dbReference type="Gene3D" id="3.90.550.10">
    <property type="entry name" value="Spore Coat Polysaccharide Biosynthesis Protein SpsA, Chain A"/>
    <property type="match status" value="1"/>
</dbReference>
<dbReference type="EMBL" id="JAAKZH010000002">
    <property type="protein sequence ID" value="NGO63653.1"/>
    <property type="molecule type" value="Genomic_DNA"/>
</dbReference>
<keyword evidence="2" id="KW-1185">Reference proteome</keyword>
<comment type="caution">
    <text evidence="1">The sequence shown here is derived from an EMBL/GenBank/DDBJ whole genome shotgun (WGS) entry which is preliminary data.</text>
</comment>
<sequence>MLTVIMECRDQEPELAQTLGVLVAGAVEGLVSDVVVLDHGSRDGTSRIADAAGCRFYVQWDIKDVLRAVRGEWLLLVEPGARPSHGWIDEIAEYIALNKVPARFSASRYYRRPFYQRIGRKLPPLENGLLMPKRIAIAVAKSGMELDQFAVGQKPRQLASEIIPSWVARQTRVGEAAASG</sequence>
<dbReference type="RefSeq" id="WP_163903775.1">
    <property type="nucleotide sequence ID" value="NZ_CP048427.1"/>
</dbReference>
<dbReference type="SUPFAM" id="SSF53448">
    <property type="entry name" value="Nucleotide-diphospho-sugar transferases"/>
    <property type="match status" value="1"/>
</dbReference>
<gene>
    <name evidence="1" type="ORF">G6N76_08190</name>
</gene>
<dbReference type="AlphaFoldDB" id="A0A6M1RY27"/>
<dbReference type="Proteomes" id="UP000477849">
    <property type="component" value="Unassembled WGS sequence"/>
</dbReference>
<dbReference type="GO" id="GO:0016740">
    <property type="term" value="F:transferase activity"/>
    <property type="evidence" value="ECO:0007669"/>
    <property type="project" value="UniProtKB-KW"/>
</dbReference>
<name>A0A6M1RY27_9HYPH</name>
<protein>
    <submittedName>
        <fullName evidence="1">Glycosyl transferase</fullName>
    </submittedName>
</protein>
<proteinExistence type="predicted"/>
<organism evidence="1 2">
    <name type="scientific">Rhizobium daejeonense</name>
    <dbReference type="NCBI Taxonomy" id="240521"/>
    <lineage>
        <taxon>Bacteria</taxon>
        <taxon>Pseudomonadati</taxon>
        <taxon>Pseudomonadota</taxon>
        <taxon>Alphaproteobacteria</taxon>
        <taxon>Hyphomicrobiales</taxon>
        <taxon>Rhizobiaceae</taxon>
        <taxon>Rhizobium/Agrobacterium group</taxon>
        <taxon>Rhizobium</taxon>
    </lineage>
</organism>
<evidence type="ECO:0000313" key="2">
    <source>
        <dbReference type="Proteomes" id="UP000477849"/>
    </source>
</evidence>
<accession>A0A6M1RY27</accession>
<reference evidence="1 2" key="1">
    <citation type="submission" date="2020-02" db="EMBL/GenBank/DDBJ databases">
        <title>Genome sequence of the type strain CCBAU10050 of Rhizobium daejeonense.</title>
        <authorList>
            <person name="Gao J."/>
            <person name="Sun J."/>
        </authorList>
    </citation>
    <scope>NUCLEOTIDE SEQUENCE [LARGE SCALE GENOMIC DNA]</scope>
    <source>
        <strain evidence="1 2">CCBAU10050</strain>
    </source>
</reference>
<dbReference type="InterPro" id="IPR029044">
    <property type="entry name" value="Nucleotide-diphossugar_trans"/>
</dbReference>